<dbReference type="STRING" id="742817.HMPREF9449_01801"/>
<dbReference type="PATRIC" id="fig|742817.3.peg.1913"/>
<dbReference type="HOGENOM" id="CLU_2570437_0_0_10"/>
<evidence type="ECO:0000313" key="1">
    <source>
        <dbReference type="EMBL" id="EHP47194.1"/>
    </source>
</evidence>
<name>H1DHR5_9BACT</name>
<dbReference type="Proteomes" id="UP000004892">
    <property type="component" value="Unassembled WGS sequence"/>
</dbReference>
<dbReference type="AlphaFoldDB" id="H1DHR5"/>
<keyword evidence="2" id="KW-1185">Reference proteome</keyword>
<reference evidence="1 2" key="1">
    <citation type="submission" date="2012-01" db="EMBL/GenBank/DDBJ databases">
        <title>The Genome Sequence of Odoribacter laneus YIT 12061.</title>
        <authorList>
            <consortium name="The Broad Institute Genome Sequencing Platform"/>
            <person name="Earl A."/>
            <person name="Ward D."/>
            <person name="Feldgarden M."/>
            <person name="Gevers D."/>
            <person name="Morotomi M."/>
            <person name="Young S.K."/>
            <person name="Zeng Q."/>
            <person name="Gargeya S."/>
            <person name="Fitzgerald M."/>
            <person name="Haas B."/>
            <person name="Abouelleil A."/>
            <person name="Alvarado L."/>
            <person name="Arachchi H.M."/>
            <person name="Berlin A."/>
            <person name="Chapman S.B."/>
            <person name="Gearin G."/>
            <person name="Goldberg J."/>
            <person name="Griggs A."/>
            <person name="Gujja S."/>
            <person name="Hansen M."/>
            <person name="Heiman D."/>
            <person name="Howarth C."/>
            <person name="Larimer J."/>
            <person name="Lui A."/>
            <person name="MacDonald P.J.P."/>
            <person name="McCowen C."/>
            <person name="Montmayeur A."/>
            <person name="Murphy C."/>
            <person name="Neiman D."/>
            <person name="Pearson M."/>
            <person name="Priest M."/>
            <person name="Roberts A."/>
            <person name="Saif S."/>
            <person name="Shea T."/>
            <person name="Sisk P."/>
            <person name="Stolte C."/>
            <person name="Sykes S."/>
            <person name="Wortman J."/>
            <person name="Nusbaum C."/>
            <person name="Birren B."/>
        </authorList>
    </citation>
    <scope>NUCLEOTIDE SEQUENCE [LARGE SCALE GENOMIC DNA]</scope>
    <source>
        <strain evidence="1 2">YIT 12061</strain>
    </source>
</reference>
<dbReference type="EMBL" id="ADMC01000023">
    <property type="protein sequence ID" value="EHP47194.1"/>
    <property type="molecule type" value="Genomic_DNA"/>
</dbReference>
<accession>H1DHR5</accession>
<evidence type="ECO:0000313" key="2">
    <source>
        <dbReference type="Proteomes" id="UP000004892"/>
    </source>
</evidence>
<protein>
    <submittedName>
        <fullName evidence="1">Uncharacterized protein</fullName>
    </submittedName>
</protein>
<dbReference type="GeneID" id="98069364"/>
<proteinExistence type="predicted"/>
<comment type="caution">
    <text evidence="1">The sequence shown here is derived from an EMBL/GenBank/DDBJ whole genome shotgun (WGS) entry which is preliminary data.</text>
</comment>
<dbReference type="RefSeq" id="WP_009136949.1">
    <property type="nucleotide sequence ID" value="NZ_JH594596.1"/>
</dbReference>
<sequence>MNKSYHQHCQEEHDEAIKALREAETKTKDNISIVYEVTPARKRIISVSPSKLNATIKKLKKAKLKILSITPYNQNSHENKV</sequence>
<gene>
    <name evidence="1" type="ORF">HMPREF9449_01801</name>
</gene>
<organism evidence="1 2">
    <name type="scientific">Odoribacter laneus YIT 12061</name>
    <dbReference type="NCBI Taxonomy" id="742817"/>
    <lineage>
        <taxon>Bacteria</taxon>
        <taxon>Pseudomonadati</taxon>
        <taxon>Bacteroidota</taxon>
        <taxon>Bacteroidia</taxon>
        <taxon>Bacteroidales</taxon>
        <taxon>Odoribacteraceae</taxon>
        <taxon>Odoribacter</taxon>
    </lineage>
</organism>